<dbReference type="SMART" id="SM00448">
    <property type="entry name" value="REC"/>
    <property type="match status" value="1"/>
</dbReference>
<evidence type="ECO:0000259" key="6">
    <source>
        <dbReference type="PROSITE" id="PS50110"/>
    </source>
</evidence>
<dbReference type="Pfam" id="PF00072">
    <property type="entry name" value="Response_reg"/>
    <property type="match status" value="1"/>
</dbReference>
<dbReference type="Pfam" id="PF00486">
    <property type="entry name" value="Trans_reg_C"/>
    <property type="match status" value="1"/>
</dbReference>
<reference evidence="8 9" key="1">
    <citation type="submission" date="2022-07" db="EMBL/GenBank/DDBJ databases">
        <title>Bombella genomes.</title>
        <authorList>
            <person name="Harer L."/>
            <person name="Styblova S."/>
            <person name="Ehrmann M."/>
        </authorList>
    </citation>
    <scope>NUCLEOTIDE SEQUENCE [LARGE SCALE GENOMIC DNA]</scope>
    <source>
        <strain evidence="8 9">TMW 2.2558</strain>
    </source>
</reference>
<comment type="caution">
    <text evidence="8">The sequence shown here is derived from an EMBL/GenBank/DDBJ whole genome shotgun (WGS) entry which is preliminary data.</text>
</comment>
<gene>
    <name evidence="8" type="ORF">NQF64_05870</name>
</gene>
<dbReference type="PROSITE" id="PS51755">
    <property type="entry name" value="OMPR_PHOB"/>
    <property type="match status" value="1"/>
</dbReference>
<dbReference type="InterPro" id="IPR001789">
    <property type="entry name" value="Sig_transdc_resp-reg_receiver"/>
</dbReference>
<keyword evidence="2" id="KW-0902">Two-component regulatory system</keyword>
<accession>A0ABT3W6Q9</accession>
<evidence type="ECO:0000256" key="2">
    <source>
        <dbReference type="ARBA" id="ARBA00023012"/>
    </source>
</evidence>
<dbReference type="SUPFAM" id="SSF52172">
    <property type="entry name" value="CheY-like"/>
    <property type="match status" value="1"/>
</dbReference>
<dbReference type="SUPFAM" id="SSF46894">
    <property type="entry name" value="C-terminal effector domain of the bipartite response regulators"/>
    <property type="match status" value="1"/>
</dbReference>
<evidence type="ECO:0000313" key="9">
    <source>
        <dbReference type="Proteomes" id="UP001165648"/>
    </source>
</evidence>
<dbReference type="SMART" id="SM00862">
    <property type="entry name" value="Trans_reg_C"/>
    <property type="match status" value="1"/>
</dbReference>
<evidence type="ECO:0000256" key="5">
    <source>
        <dbReference type="PROSITE-ProRule" id="PRU01091"/>
    </source>
</evidence>
<organism evidence="8 9">
    <name type="scientific">Bombella saccharophila</name>
    <dbReference type="NCBI Taxonomy" id="2967338"/>
    <lineage>
        <taxon>Bacteria</taxon>
        <taxon>Pseudomonadati</taxon>
        <taxon>Pseudomonadota</taxon>
        <taxon>Alphaproteobacteria</taxon>
        <taxon>Acetobacterales</taxon>
        <taxon>Acetobacteraceae</taxon>
        <taxon>Bombella</taxon>
    </lineage>
</organism>
<dbReference type="Gene3D" id="3.40.50.2300">
    <property type="match status" value="1"/>
</dbReference>
<dbReference type="PANTHER" id="PTHR48111">
    <property type="entry name" value="REGULATOR OF RPOS"/>
    <property type="match status" value="1"/>
</dbReference>
<evidence type="ECO:0000256" key="1">
    <source>
        <dbReference type="ARBA" id="ARBA00022553"/>
    </source>
</evidence>
<sequence length="250" mass="27944">MMPAPPATNTTKGFVLVVEDDAALRLLLEHSLQQRGYQVHTVADAEQALAFLEGTKPDVALLDWMMPGLSGLELCRIIRQKPGLKDLPILFLTARTEEQDLINGLDHGADAYLTKPCSADKLDARLRALLRRARPSQDQISFGPLLLEPENHHVTRAGRVITLGPTEYRLLEILIRQPRKVFSRELLLERIWGANVHVELRTVDVHIRRLRKALNEPGEADLIRTVRSAGYALDDSRTEHDVSPSAPTAP</sequence>
<dbReference type="EMBL" id="JANIDW010000002">
    <property type="protein sequence ID" value="MCX5614769.1"/>
    <property type="molecule type" value="Genomic_DNA"/>
</dbReference>
<dbReference type="CDD" id="cd17574">
    <property type="entry name" value="REC_OmpR"/>
    <property type="match status" value="1"/>
</dbReference>
<dbReference type="InterPro" id="IPR036388">
    <property type="entry name" value="WH-like_DNA-bd_sf"/>
</dbReference>
<feature type="domain" description="Response regulatory" evidence="6">
    <location>
        <begin position="14"/>
        <end position="130"/>
    </location>
</feature>
<feature type="domain" description="OmpR/PhoB-type" evidence="7">
    <location>
        <begin position="137"/>
        <end position="235"/>
    </location>
</feature>
<proteinExistence type="predicted"/>
<dbReference type="PROSITE" id="PS50110">
    <property type="entry name" value="RESPONSE_REGULATORY"/>
    <property type="match status" value="1"/>
</dbReference>
<dbReference type="InterPro" id="IPR016032">
    <property type="entry name" value="Sig_transdc_resp-reg_C-effctor"/>
</dbReference>
<evidence type="ECO:0000259" key="7">
    <source>
        <dbReference type="PROSITE" id="PS51755"/>
    </source>
</evidence>
<dbReference type="InterPro" id="IPR011006">
    <property type="entry name" value="CheY-like_superfamily"/>
</dbReference>
<name>A0ABT3W6Q9_9PROT</name>
<keyword evidence="3 5" id="KW-0238">DNA-binding</keyword>
<dbReference type="PANTHER" id="PTHR48111:SF40">
    <property type="entry name" value="PHOSPHATE REGULON TRANSCRIPTIONAL REGULATORY PROTEIN PHOB"/>
    <property type="match status" value="1"/>
</dbReference>
<protein>
    <submittedName>
        <fullName evidence="8">Response regulator transcription factor</fullName>
    </submittedName>
</protein>
<dbReference type="InterPro" id="IPR039420">
    <property type="entry name" value="WalR-like"/>
</dbReference>
<dbReference type="Gene3D" id="1.10.10.10">
    <property type="entry name" value="Winged helix-like DNA-binding domain superfamily/Winged helix DNA-binding domain"/>
    <property type="match status" value="1"/>
</dbReference>
<feature type="modified residue" description="4-aspartylphosphate" evidence="4">
    <location>
        <position position="63"/>
    </location>
</feature>
<evidence type="ECO:0000256" key="4">
    <source>
        <dbReference type="PROSITE-ProRule" id="PRU00169"/>
    </source>
</evidence>
<dbReference type="CDD" id="cd00383">
    <property type="entry name" value="trans_reg_C"/>
    <property type="match status" value="1"/>
</dbReference>
<keyword evidence="1 4" id="KW-0597">Phosphoprotein</keyword>
<feature type="DNA-binding region" description="OmpR/PhoB-type" evidence="5">
    <location>
        <begin position="137"/>
        <end position="235"/>
    </location>
</feature>
<keyword evidence="9" id="KW-1185">Reference proteome</keyword>
<evidence type="ECO:0000256" key="3">
    <source>
        <dbReference type="ARBA" id="ARBA00023125"/>
    </source>
</evidence>
<dbReference type="Proteomes" id="UP001165648">
    <property type="component" value="Unassembled WGS sequence"/>
</dbReference>
<dbReference type="InterPro" id="IPR001867">
    <property type="entry name" value="OmpR/PhoB-type_DNA-bd"/>
</dbReference>
<evidence type="ECO:0000313" key="8">
    <source>
        <dbReference type="EMBL" id="MCX5614769.1"/>
    </source>
</evidence>